<dbReference type="Proteomes" id="UP000679213">
    <property type="component" value="Chromosome I"/>
</dbReference>
<accession>A0A8D6PU14</accession>
<dbReference type="SUPFAM" id="SSF49785">
    <property type="entry name" value="Galactose-binding domain-like"/>
    <property type="match status" value="1"/>
</dbReference>
<evidence type="ECO:0000313" key="3">
    <source>
        <dbReference type="Proteomes" id="UP000679213"/>
    </source>
</evidence>
<dbReference type="AlphaFoldDB" id="A0A8D6PU14"/>
<dbReference type="KEGG" id="mesg:MLAUSG7_1595"/>
<name>A0A8D6PU14_9EURY</name>
<dbReference type="EMBL" id="LR792632">
    <property type="protein sequence ID" value="CAB3290134.1"/>
    <property type="molecule type" value="Genomic_DNA"/>
</dbReference>
<feature type="transmembrane region" description="Helical" evidence="1">
    <location>
        <begin position="137"/>
        <end position="156"/>
    </location>
</feature>
<keyword evidence="1" id="KW-0472">Membrane</keyword>
<keyword evidence="3" id="KW-1185">Reference proteome</keyword>
<keyword evidence="1" id="KW-0812">Transmembrane</keyword>
<sequence length="163" mass="18851">MRTLLLILLSLLLLNCIFGYYFGYIKVNEESPTYKKGFYINKVENYTYKLHFIHYGNIKENMQINIYLNGKLVYSIDDSIDGSGSYKKNASIDLTNYLKDGENVLKVEGINLKGNETYHPYYVLDNVEINEPTKSPISFGSIVLTLILIGVIIFYYRKKNSEL</sequence>
<gene>
    <name evidence="2" type="ORF">MLAUSG7_1595</name>
</gene>
<proteinExistence type="predicted"/>
<organism evidence="2 3">
    <name type="scientific">Methanocaldococcus lauensis</name>
    <dbReference type="NCBI Taxonomy" id="2546128"/>
    <lineage>
        <taxon>Archaea</taxon>
        <taxon>Methanobacteriati</taxon>
        <taxon>Methanobacteriota</taxon>
        <taxon>Methanomada group</taxon>
        <taxon>Methanococci</taxon>
        <taxon>Methanococcales</taxon>
        <taxon>Methanocaldococcaceae</taxon>
        <taxon>Methanocaldococcus</taxon>
    </lineage>
</organism>
<dbReference type="Gene3D" id="2.60.120.260">
    <property type="entry name" value="Galactose-binding domain-like"/>
    <property type="match status" value="1"/>
</dbReference>
<dbReference type="GeneID" id="65884376"/>
<dbReference type="InterPro" id="IPR008979">
    <property type="entry name" value="Galactose-bd-like_sf"/>
</dbReference>
<evidence type="ECO:0000313" key="2">
    <source>
        <dbReference type="EMBL" id="CAB3290134.1"/>
    </source>
</evidence>
<reference evidence="2 3" key="1">
    <citation type="submission" date="2020-04" db="EMBL/GenBank/DDBJ databases">
        <authorList>
            <consortium name="Genoscope - CEA"/>
            <person name="William W."/>
        </authorList>
    </citation>
    <scope>NUCLEOTIDE SEQUENCE [LARGE SCALE GENOMIC DNA]</scope>
    <source>
        <strain evidence="2 3">SG7</strain>
    </source>
</reference>
<keyword evidence="1" id="KW-1133">Transmembrane helix</keyword>
<protein>
    <submittedName>
        <fullName evidence="2">Uncharacterized protein</fullName>
    </submittedName>
</protein>
<evidence type="ECO:0000256" key="1">
    <source>
        <dbReference type="SAM" id="Phobius"/>
    </source>
</evidence>
<dbReference type="RefSeq" id="WP_214399909.1">
    <property type="nucleotide sequence ID" value="NZ_LR792632.1"/>
</dbReference>